<feature type="transmembrane region" description="Helical" evidence="1">
    <location>
        <begin position="111"/>
        <end position="134"/>
    </location>
</feature>
<dbReference type="RefSeq" id="WP_008046576.1">
    <property type="nucleotide sequence ID" value="NZ_CH724153.1"/>
</dbReference>
<feature type="transmembrane region" description="Helical" evidence="1">
    <location>
        <begin position="44"/>
        <end position="72"/>
    </location>
</feature>
<dbReference type="HOGENOM" id="CLU_128655_0_0_6"/>
<protein>
    <recommendedName>
        <fullName evidence="4">DUF2062 domain-containing protein</fullName>
    </recommendedName>
</protein>
<evidence type="ECO:0000313" key="2">
    <source>
        <dbReference type="EMBL" id="EAR10373.1"/>
    </source>
</evidence>
<dbReference type="AlphaFoldDB" id="A4BBN8"/>
<dbReference type="EMBL" id="AAOE01000004">
    <property type="protein sequence ID" value="EAR10373.1"/>
    <property type="molecule type" value="Genomic_DNA"/>
</dbReference>
<reference evidence="2 3" key="1">
    <citation type="submission" date="2006-02" db="EMBL/GenBank/DDBJ databases">
        <authorList>
            <person name="Pinhassi J."/>
            <person name="Pedros-Alio C."/>
            <person name="Ferriera S."/>
            <person name="Johnson J."/>
            <person name="Kravitz S."/>
            <person name="Halpern A."/>
            <person name="Remington K."/>
            <person name="Beeson K."/>
            <person name="Tran B."/>
            <person name="Rogers Y.-H."/>
            <person name="Friedman R."/>
            <person name="Venter J.C."/>
        </authorList>
    </citation>
    <scope>NUCLEOTIDE SEQUENCE [LARGE SCALE GENOMIC DNA]</scope>
    <source>
        <strain evidence="2 3">MED297</strain>
    </source>
</reference>
<dbReference type="InterPro" id="IPR019935">
    <property type="entry name" value="CHP03546"/>
</dbReference>
<dbReference type="OrthoDB" id="370141at2"/>
<comment type="caution">
    <text evidence="2">The sequence shown here is derived from an EMBL/GenBank/DDBJ whole genome shotgun (WGS) entry which is preliminary data.</text>
</comment>
<sequence>MIDSLLKLLKALNSDVGPWQISFAGALALIIGFTPLWSPHNLLILLFAFVFRVHLATFFVFWGVFSALAWLLDPWFHAIGLSLLNQDSLQGFWTGLYQSDFWQATRFNHSITLGSLLVSVLAFLPAAVIFRLGVVQYRAYMLPYIDKLKVVQLLKGSRFYQLYERIG</sequence>
<keyword evidence="1" id="KW-1133">Transmembrane helix</keyword>
<dbReference type="Proteomes" id="UP000005953">
    <property type="component" value="Unassembled WGS sequence"/>
</dbReference>
<evidence type="ECO:0000313" key="3">
    <source>
        <dbReference type="Proteomes" id="UP000005953"/>
    </source>
</evidence>
<dbReference type="STRING" id="314283.MED297_01090"/>
<evidence type="ECO:0008006" key="4">
    <source>
        <dbReference type="Google" id="ProtNLM"/>
    </source>
</evidence>
<feature type="transmembrane region" description="Helical" evidence="1">
    <location>
        <begin position="20"/>
        <end position="37"/>
    </location>
</feature>
<keyword evidence="1" id="KW-0472">Membrane</keyword>
<keyword evidence="3" id="KW-1185">Reference proteome</keyword>
<accession>A4BBN8</accession>
<proteinExistence type="predicted"/>
<keyword evidence="1" id="KW-0812">Transmembrane</keyword>
<organism evidence="2 3">
    <name type="scientific">Reinekea blandensis MED297</name>
    <dbReference type="NCBI Taxonomy" id="314283"/>
    <lineage>
        <taxon>Bacteria</taxon>
        <taxon>Pseudomonadati</taxon>
        <taxon>Pseudomonadota</taxon>
        <taxon>Gammaproteobacteria</taxon>
        <taxon>Oceanospirillales</taxon>
        <taxon>Saccharospirillaceae</taxon>
        <taxon>Reinekea</taxon>
    </lineage>
</organism>
<name>A4BBN8_9GAMM</name>
<dbReference type="NCBIfam" id="TIGR03546">
    <property type="entry name" value="TIGR03546 family protein"/>
    <property type="match status" value="1"/>
</dbReference>
<evidence type="ECO:0000256" key="1">
    <source>
        <dbReference type="SAM" id="Phobius"/>
    </source>
</evidence>
<gene>
    <name evidence="2" type="ORF">MED297_01090</name>
</gene>